<organism evidence="2 3">
    <name type="scientific">Microbacterium horticulturae</name>
    <dbReference type="NCBI Taxonomy" id="3028316"/>
    <lineage>
        <taxon>Bacteria</taxon>
        <taxon>Bacillati</taxon>
        <taxon>Actinomycetota</taxon>
        <taxon>Actinomycetes</taxon>
        <taxon>Micrococcales</taxon>
        <taxon>Microbacteriaceae</taxon>
        <taxon>Microbacterium</taxon>
    </lineage>
</organism>
<feature type="transmembrane region" description="Helical" evidence="1">
    <location>
        <begin position="78"/>
        <end position="98"/>
    </location>
</feature>
<proteinExistence type="predicted"/>
<feature type="transmembrane region" description="Helical" evidence="1">
    <location>
        <begin position="12"/>
        <end position="36"/>
    </location>
</feature>
<keyword evidence="3" id="KW-1185">Reference proteome</keyword>
<dbReference type="RefSeq" id="WP_275278338.1">
    <property type="nucleotide sequence ID" value="NZ_CP119108.1"/>
</dbReference>
<gene>
    <name evidence="2" type="ORF">PU630_00180</name>
</gene>
<reference evidence="2 3" key="1">
    <citation type="submission" date="2023-03" db="EMBL/GenBank/DDBJ databases">
        <title>Genome sequence of Microbacterium sp. KACC 23027.</title>
        <authorList>
            <person name="Kim S."/>
            <person name="Heo J."/>
            <person name="Kwon S.-W."/>
        </authorList>
    </citation>
    <scope>NUCLEOTIDE SEQUENCE [LARGE SCALE GENOMIC DNA]</scope>
    <source>
        <strain evidence="2 3">KACC 23027</strain>
    </source>
</reference>
<protein>
    <submittedName>
        <fullName evidence="2">Uncharacterized protein</fullName>
    </submittedName>
</protein>
<sequence>MADQKRDTRGFRVYGIVEIVMGAIYLAAGILLFLALLPDADVVFFVPVGLVGAIAVADGIGTVRAAGLPSLRWRWPHLWLMLASVVVAFAGSIAVFIVDLPDHPGVGFGLAMLLLILGAVPLIIGLRTTRAMRAGHDHD</sequence>
<feature type="transmembrane region" description="Helical" evidence="1">
    <location>
        <begin position="42"/>
        <end position="66"/>
    </location>
</feature>
<evidence type="ECO:0000313" key="3">
    <source>
        <dbReference type="Proteomes" id="UP001214553"/>
    </source>
</evidence>
<keyword evidence="1" id="KW-1133">Transmembrane helix</keyword>
<dbReference type="EMBL" id="CP119108">
    <property type="protein sequence ID" value="WEG09014.1"/>
    <property type="molecule type" value="Genomic_DNA"/>
</dbReference>
<keyword evidence="1" id="KW-0812">Transmembrane</keyword>
<accession>A0ABY8BXW0</accession>
<evidence type="ECO:0000313" key="2">
    <source>
        <dbReference type="EMBL" id="WEG09014.1"/>
    </source>
</evidence>
<feature type="transmembrane region" description="Helical" evidence="1">
    <location>
        <begin position="104"/>
        <end position="126"/>
    </location>
</feature>
<name>A0ABY8BXW0_9MICO</name>
<keyword evidence="1" id="KW-0472">Membrane</keyword>
<dbReference type="Proteomes" id="UP001214553">
    <property type="component" value="Chromosome"/>
</dbReference>
<evidence type="ECO:0000256" key="1">
    <source>
        <dbReference type="SAM" id="Phobius"/>
    </source>
</evidence>